<dbReference type="InterPro" id="IPR005630">
    <property type="entry name" value="Terpene_synthase_metal-bd"/>
</dbReference>
<dbReference type="SFLD" id="SFLDS00005">
    <property type="entry name" value="Isoprenoid_Synthase_Type_I"/>
    <property type="match status" value="1"/>
</dbReference>
<dbReference type="SUPFAM" id="SSF48576">
    <property type="entry name" value="Terpenoid synthases"/>
    <property type="match status" value="1"/>
</dbReference>
<dbReference type="GO" id="GO:0009507">
    <property type="term" value="C:chloroplast"/>
    <property type="evidence" value="ECO:0007669"/>
    <property type="project" value="UniProtKB-ARBA"/>
</dbReference>
<dbReference type="GO" id="GO:0000287">
    <property type="term" value="F:magnesium ion binding"/>
    <property type="evidence" value="ECO:0007669"/>
    <property type="project" value="InterPro"/>
</dbReference>
<dbReference type="InterPro" id="IPR050148">
    <property type="entry name" value="Terpene_synthase-like"/>
</dbReference>
<dbReference type="SUPFAM" id="SSF48239">
    <property type="entry name" value="Terpenoid cyclases/Protein prenyltransferases"/>
    <property type="match status" value="1"/>
</dbReference>
<dbReference type="Proteomes" id="UP001327560">
    <property type="component" value="Chromosome 2"/>
</dbReference>
<dbReference type="CDD" id="cd00684">
    <property type="entry name" value="Terpene_cyclase_plant_C1"/>
    <property type="match status" value="1"/>
</dbReference>
<dbReference type="SFLD" id="SFLDG01019">
    <property type="entry name" value="Terpene_Cyclase_Like_1_C_Termi"/>
    <property type="match status" value="1"/>
</dbReference>
<dbReference type="InterPro" id="IPR008949">
    <property type="entry name" value="Isoprenoid_synthase_dom_sf"/>
</dbReference>
<evidence type="ECO:0000256" key="1">
    <source>
        <dbReference type="ARBA" id="ARBA00022723"/>
    </source>
</evidence>
<dbReference type="GO" id="GO:0010333">
    <property type="term" value="F:terpene synthase activity"/>
    <property type="evidence" value="ECO:0007669"/>
    <property type="project" value="InterPro"/>
</dbReference>
<keyword evidence="2" id="KW-0460">Magnesium</keyword>
<reference evidence="6 7" key="1">
    <citation type="submission" date="2023-10" db="EMBL/GenBank/DDBJ databases">
        <title>Chromosome-scale genome assembly provides insights into flower coloration mechanisms of Canna indica.</title>
        <authorList>
            <person name="Li C."/>
        </authorList>
    </citation>
    <scope>NUCLEOTIDE SEQUENCE [LARGE SCALE GENOMIC DNA]</scope>
    <source>
        <tissue evidence="6">Flower</tissue>
    </source>
</reference>
<evidence type="ECO:0000259" key="5">
    <source>
        <dbReference type="Pfam" id="PF03936"/>
    </source>
</evidence>
<dbReference type="Pfam" id="PF01397">
    <property type="entry name" value="Terpene_synth"/>
    <property type="match status" value="1"/>
</dbReference>
<keyword evidence="7" id="KW-1185">Reference proteome</keyword>
<evidence type="ECO:0000256" key="3">
    <source>
        <dbReference type="ARBA" id="ARBA00023239"/>
    </source>
</evidence>
<dbReference type="EMBL" id="CP136891">
    <property type="protein sequence ID" value="WOK96261.1"/>
    <property type="molecule type" value="Genomic_DNA"/>
</dbReference>
<dbReference type="FunFam" id="1.50.10.130:FF:000001">
    <property type="entry name" value="Isoprene synthase, chloroplastic"/>
    <property type="match status" value="1"/>
</dbReference>
<evidence type="ECO:0000313" key="6">
    <source>
        <dbReference type="EMBL" id="WOK96261.1"/>
    </source>
</evidence>
<sequence length="543" mass="63270">MEDALVVRQCAVYHPNIWGDYFVTEHPTSNQSQSEAWMTERAEQLRKEIRSILQDENNTDLLQTMNLIDTVQLLGLDYHFVDEINKALGHLYDADMSNHGLYEVALHFRLLRQKGYQISSDVFNKFKDEEGRFKTELTSDAKGILSLYNAAYLGVHGETILDEAIAFTREQLTPMLKDLSPPLAKFVSLCLETPLRRNIKRLFARHFISIYQEEPTRNEAILELAKLDFNMLQSLHRQELKKICEWWKDLGINKSLSFARDRAVESYYWILGVVYEPDYSRTRMMMAKLITLTSILDDIYDDYSTLEESQQLTYAIKRWDPSSVDQLPIYLKDFYLKLLSTVKEFEKELAPQEKFQMFYLKEAVKSQAKAYFEESKWRDERRVPTVEEHLRVSAMSSCHPMFHTAVLVGIGKVATKELFEWVATFPDIIKASSVIGRIMNDITSYEREEKREHVASTVHCYMKEHGTSTEVACEKLQVLVEDAWKVINKECLDPTTFLIPLLEISLNFTRIVENTYKYIDAYTDPTTSMRECINLLLVQPVPL</sequence>
<dbReference type="InterPro" id="IPR001906">
    <property type="entry name" value="Terpene_synth_N"/>
</dbReference>
<dbReference type="PANTHER" id="PTHR31225">
    <property type="entry name" value="OS04G0344100 PROTEIN-RELATED"/>
    <property type="match status" value="1"/>
</dbReference>
<dbReference type="InterPro" id="IPR044814">
    <property type="entry name" value="Terpene_cyclase_plant_C1"/>
</dbReference>
<gene>
    <name evidence="6" type="ORF">Cni_G04968</name>
</gene>
<evidence type="ECO:0000313" key="7">
    <source>
        <dbReference type="Proteomes" id="UP001327560"/>
    </source>
</evidence>
<proteinExistence type="predicted"/>
<dbReference type="Gene3D" id="1.50.10.130">
    <property type="entry name" value="Terpene synthase, N-terminal domain"/>
    <property type="match status" value="1"/>
</dbReference>
<dbReference type="InterPro" id="IPR036965">
    <property type="entry name" value="Terpene_synth_N_sf"/>
</dbReference>
<evidence type="ECO:0000256" key="2">
    <source>
        <dbReference type="ARBA" id="ARBA00022842"/>
    </source>
</evidence>
<evidence type="ECO:0000259" key="4">
    <source>
        <dbReference type="Pfam" id="PF01397"/>
    </source>
</evidence>
<dbReference type="Pfam" id="PF03936">
    <property type="entry name" value="Terpene_synth_C"/>
    <property type="match status" value="1"/>
</dbReference>
<keyword evidence="1" id="KW-0479">Metal-binding</keyword>
<accession>A0AAQ3JUC9</accession>
<name>A0AAQ3JUC9_9LILI</name>
<protein>
    <submittedName>
        <fullName evidence="6">(S)-beta-bisabolene synthase-like</fullName>
    </submittedName>
</protein>
<dbReference type="FunFam" id="1.10.600.10:FF:000007">
    <property type="entry name" value="Isoprene synthase, chloroplastic"/>
    <property type="match status" value="1"/>
</dbReference>
<feature type="domain" description="Terpene synthase metal-binding" evidence="5">
    <location>
        <begin position="248"/>
        <end position="485"/>
    </location>
</feature>
<keyword evidence="3" id="KW-0456">Lyase</keyword>
<feature type="domain" description="Terpene synthase N-terminal" evidence="4">
    <location>
        <begin position="17"/>
        <end position="188"/>
    </location>
</feature>
<dbReference type="AlphaFoldDB" id="A0AAQ3JUC9"/>
<organism evidence="6 7">
    <name type="scientific">Canna indica</name>
    <name type="common">Indian-shot</name>
    <dbReference type="NCBI Taxonomy" id="4628"/>
    <lineage>
        <taxon>Eukaryota</taxon>
        <taxon>Viridiplantae</taxon>
        <taxon>Streptophyta</taxon>
        <taxon>Embryophyta</taxon>
        <taxon>Tracheophyta</taxon>
        <taxon>Spermatophyta</taxon>
        <taxon>Magnoliopsida</taxon>
        <taxon>Liliopsida</taxon>
        <taxon>Zingiberales</taxon>
        <taxon>Cannaceae</taxon>
        <taxon>Canna</taxon>
    </lineage>
</organism>
<dbReference type="Gene3D" id="1.10.600.10">
    <property type="entry name" value="Farnesyl Diphosphate Synthase"/>
    <property type="match status" value="1"/>
</dbReference>
<dbReference type="InterPro" id="IPR008930">
    <property type="entry name" value="Terpenoid_cyclase/PrenylTrfase"/>
</dbReference>
<dbReference type="PANTHER" id="PTHR31225:SF93">
    <property type="entry name" value="ALPHA-HUMULENE_(-)-(E)-BETA-CARYOPHYLLENE SYNTHASE"/>
    <property type="match status" value="1"/>
</dbReference>
<dbReference type="InterPro" id="IPR034741">
    <property type="entry name" value="Terpene_cyclase-like_1_C"/>
</dbReference>
<dbReference type="GO" id="GO:0016102">
    <property type="term" value="P:diterpenoid biosynthetic process"/>
    <property type="evidence" value="ECO:0007669"/>
    <property type="project" value="InterPro"/>
</dbReference>